<organism evidence="12">
    <name type="scientific">uncultured bacterium Contig12</name>
    <dbReference type="NCBI Taxonomy" id="1393397"/>
    <lineage>
        <taxon>Bacteria</taxon>
        <taxon>environmental samples</taxon>
    </lineage>
</organism>
<keyword evidence="8 11" id="KW-0472">Membrane</keyword>
<evidence type="ECO:0000313" key="12">
    <source>
        <dbReference type="EMBL" id="AHF24739.1"/>
    </source>
</evidence>
<dbReference type="GO" id="GO:0006811">
    <property type="term" value="P:monoatomic ion transport"/>
    <property type="evidence" value="ECO:0007669"/>
    <property type="project" value="UniProtKB-KW"/>
</dbReference>
<dbReference type="InterPro" id="IPR050222">
    <property type="entry name" value="MATE_MdtK"/>
</dbReference>
<dbReference type="PANTHER" id="PTHR43298:SF2">
    <property type="entry name" value="FMN_FAD EXPORTER YEEO-RELATED"/>
    <property type="match status" value="1"/>
</dbReference>
<evidence type="ECO:0000256" key="4">
    <source>
        <dbReference type="ARBA" id="ARBA00022475"/>
    </source>
</evidence>
<proteinExistence type="predicted"/>
<evidence type="ECO:0000256" key="10">
    <source>
        <dbReference type="SAM" id="MobiDB-lite"/>
    </source>
</evidence>
<evidence type="ECO:0000256" key="9">
    <source>
        <dbReference type="ARBA" id="ARBA00031636"/>
    </source>
</evidence>
<dbReference type="GO" id="GO:0042910">
    <property type="term" value="F:xenobiotic transmembrane transporter activity"/>
    <property type="evidence" value="ECO:0007669"/>
    <property type="project" value="InterPro"/>
</dbReference>
<evidence type="ECO:0000256" key="5">
    <source>
        <dbReference type="ARBA" id="ARBA00022692"/>
    </source>
</evidence>
<dbReference type="AlphaFoldDB" id="W0FMP8"/>
<evidence type="ECO:0000256" key="7">
    <source>
        <dbReference type="ARBA" id="ARBA00023065"/>
    </source>
</evidence>
<evidence type="ECO:0000256" key="3">
    <source>
        <dbReference type="ARBA" id="ARBA00022449"/>
    </source>
</evidence>
<feature type="transmembrane region" description="Helical" evidence="11">
    <location>
        <begin position="391"/>
        <end position="413"/>
    </location>
</feature>
<evidence type="ECO:0000256" key="8">
    <source>
        <dbReference type="ARBA" id="ARBA00023136"/>
    </source>
</evidence>
<dbReference type="InterPro" id="IPR048279">
    <property type="entry name" value="MdtK-like"/>
</dbReference>
<keyword evidence="5 11" id="KW-0812">Transmembrane</keyword>
<evidence type="ECO:0000256" key="11">
    <source>
        <dbReference type="SAM" id="Phobius"/>
    </source>
</evidence>
<dbReference type="NCBIfam" id="TIGR00797">
    <property type="entry name" value="matE"/>
    <property type="match status" value="1"/>
</dbReference>
<dbReference type="EMBL" id="KC246804">
    <property type="protein sequence ID" value="AHF24739.1"/>
    <property type="molecule type" value="Genomic_DNA"/>
</dbReference>
<dbReference type="InterPro" id="IPR002528">
    <property type="entry name" value="MATE_fam"/>
</dbReference>
<dbReference type="PANTHER" id="PTHR43298">
    <property type="entry name" value="MULTIDRUG RESISTANCE PROTEIN NORM-RELATED"/>
    <property type="match status" value="1"/>
</dbReference>
<name>W0FMP8_9BACT</name>
<feature type="transmembrane region" description="Helical" evidence="11">
    <location>
        <begin position="137"/>
        <end position="156"/>
    </location>
</feature>
<feature type="transmembrane region" description="Helical" evidence="11">
    <location>
        <begin position="245"/>
        <end position="266"/>
    </location>
</feature>
<feature type="transmembrane region" description="Helical" evidence="11">
    <location>
        <begin position="321"/>
        <end position="341"/>
    </location>
</feature>
<protein>
    <recommendedName>
        <fullName evidence="9">Multidrug-efflux transporter</fullName>
    </recommendedName>
</protein>
<comment type="subcellular location">
    <subcellularLocation>
        <location evidence="1">Cell membrane</location>
        <topology evidence="1">Multi-pass membrane protein</topology>
    </subcellularLocation>
</comment>
<feature type="region of interest" description="Disordered" evidence="10">
    <location>
        <begin position="464"/>
        <end position="483"/>
    </location>
</feature>
<evidence type="ECO:0000256" key="1">
    <source>
        <dbReference type="ARBA" id="ARBA00004651"/>
    </source>
</evidence>
<dbReference type="PIRSF" id="PIRSF006603">
    <property type="entry name" value="DinF"/>
    <property type="match status" value="1"/>
</dbReference>
<feature type="transmembrane region" description="Helical" evidence="11">
    <location>
        <begin position="197"/>
        <end position="217"/>
    </location>
</feature>
<feature type="transmembrane region" description="Helical" evidence="11">
    <location>
        <begin position="62"/>
        <end position="82"/>
    </location>
</feature>
<dbReference type="GO" id="GO:0015297">
    <property type="term" value="F:antiporter activity"/>
    <property type="evidence" value="ECO:0007669"/>
    <property type="project" value="UniProtKB-KW"/>
</dbReference>
<accession>W0FMP8</accession>
<feature type="transmembrane region" description="Helical" evidence="11">
    <location>
        <begin position="94"/>
        <end position="117"/>
    </location>
</feature>
<sequence>MRKSGFPWASFLKKIAVIALPVALQNLLTTTGSMLDTMMIASLGTAEVGAVGLCAQFSSLMFSGYWGFVGGGMLFFAQYFGAKDDDGINRSYGLTLTCMMTVGFLFGLMAVCFPEAVMSMYTDKPHIQAIGIEYLRIAGFAYPLMVFSMAMAALLRCTGKVRIPLWGSVAGVFTNILMNWVLIFGNLGAPKMGVRGAALATVLAQCVSCLVVLFAAFRSGHPYLLAVRRHFGWSRRFIRIYLKKCFPILCNEVLIGVGNMVINIVLGRQPEDAIAALAVFRTLEGLVIGFFAGFSNAASVLVGTEVGAGHPDRAFGRAWRLVYLCQGIIALLGVTLTALHTPILTVMGMHGESFRLAFGMLLIYLSFGIIRMGNWTQNDTFRSAGDATTGTVLEIIFMYLMVLPCVCVSGLILKWPTLAVFALCYADEPIRYVLMQIHLHKGKWIRPITPEGIKAMQNWKPNHQLTDETEESDNQMVKDGRGQ</sequence>
<feature type="transmembrane region" description="Helical" evidence="11">
    <location>
        <begin position="353"/>
        <end position="370"/>
    </location>
</feature>
<keyword evidence="7" id="KW-0406">Ion transport</keyword>
<keyword evidence="6 11" id="KW-1133">Transmembrane helix</keyword>
<feature type="transmembrane region" description="Helical" evidence="11">
    <location>
        <begin position="163"/>
        <end position="185"/>
    </location>
</feature>
<dbReference type="GO" id="GO:0005886">
    <property type="term" value="C:plasma membrane"/>
    <property type="evidence" value="ECO:0007669"/>
    <property type="project" value="UniProtKB-SubCell"/>
</dbReference>
<dbReference type="Pfam" id="PF01554">
    <property type="entry name" value="MatE"/>
    <property type="match status" value="2"/>
</dbReference>
<evidence type="ECO:0000256" key="6">
    <source>
        <dbReference type="ARBA" id="ARBA00022989"/>
    </source>
</evidence>
<evidence type="ECO:0000256" key="2">
    <source>
        <dbReference type="ARBA" id="ARBA00022448"/>
    </source>
</evidence>
<feature type="transmembrane region" description="Helical" evidence="11">
    <location>
        <begin position="286"/>
        <end position="309"/>
    </location>
</feature>
<keyword evidence="4" id="KW-1003">Cell membrane</keyword>
<reference evidence="12" key="1">
    <citation type="journal article" date="2013" name="PLoS ONE">
        <title>Metagenomic insights into the carbohydrate-active enzymes carried by the microorganisms adhering to solid digesta in the rumen of cows.</title>
        <authorList>
            <person name="Wang L."/>
            <person name="Hatem A."/>
            <person name="Catalyurek U.V."/>
            <person name="Morrison M."/>
            <person name="Yu Z."/>
        </authorList>
    </citation>
    <scope>NUCLEOTIDE SEQUENCE</scope>
</reference>
<keyword evidence="2" id="KW-0813">Transport</keyword>
<keyword evidence="3" id="KW-0050">Antiport</keyword>